<evidence type="ECO:0000256" key="1">
    <source>
        <dbReference type="SAM" id="SignalP"/>
    </source>
</evidence>
<feature type="non-terminal residue" evidence="2">
    <location>
        <position position="166"/>
    </location>
</feature>
<keyword evidence="3" id="KW-1185">Reference proteome</keyword>
<comment type="caution">
    <text evidence="2">The sequence shown here is derived from an EMBL/GenBank/DDBJ whole genome shotgun (WGS) entry which is preliminary data.</text>
</comment>
<protein>
    <submittedName>
        <fullName evidence="2">Uncharacterized protein</fullName>
    </submittedName>
</protein>
<organism evidence="2 3">
    <name type="scientific">Pristionchus fissidentatus</name>
    <dbReference type="NCBI Taxonomy" id="1538716"/>
    <lineage>
        <taxon>Eukaryota</taxon>
        <taxon>Metazoa</taxon>
        <taxon>Ecdysozoa</taxon>
        <taxon>Nematoda</taxon>
        <taxon>Chromadorea</taxon>
        <taxon>Rhabditida</taxon>
        <taxon>Rhabditina</taxon>
        <taxon>Diplogasteromorpha</taxon>
        <taxon>Diplogasteroidea</taxon>
        <taxon>Neodiplogasteridae</taxon>
        <taxon>Pristionchus</taxon>
    </lineage>
</organism>
<reference evidence="2" key="1">
    <citation type="submission" date="2023-10" db="EMBL/GenBank/DDBJ databases">
        <title>Genome assembly of Pristionchus species.</title>
        <authorList>
            <person name="Yoshida K."/>
            <person name="Sommer R.J."/>
        </authorList>
    </citation>
    <scope>NUCLEOTIDE SEQUENCE</scope>
    <source>
        <strain evidence="2">RS5133</strain>
    </source>
</reference>
<sequence>FERSSMQFLLLLYLLLPFTAGAGLNDPCPKDSACLLFKGCNATIDSVVDRSTHSSPPVHSCPADSTEAYILVSIKPETSRKWRFEVSTTFDILEGLILHLGQSTIQYVNEGILNATVEGRSFEIEVVTHREDDADAITHSDFTLKDKENTEWLAIFAGSSIGMSSP</sequence>
<dbReference type="EMBL" id="BTSY01000001">
    <property type="protein sequence ID" value="GMT12553.1"/>
    <property type="molecule type" value="Genomic_DNA"/>
</dbReference>
<dbReference type="AlphaFoldDB" id="A0AAV5V2C4"/>
<gene>
    <name evidence="2" type="ORF">PFISCL1PPCAC_3850</name>
</gene>
<keyword evidence="1" id="KW-0732">Signal</keyword>
<evidence type="ECO:0000313" key="2">
    <source>
        <dbReference type="EMBL" id="GMT12553.1"/>
    </source>
</evidence>
<dbReference type="Proteomes" id="UP001432322">
    <property type="component" value="Unassembled WGS sequence"/>
</dbReference>
<name>A0AAV5V2C4_9BILA</name>
<proteinExistence type="predicted"/>
<feature type="signal peptide" evidence="1">
    <location>
        <begin position="1"/>
        <end position="21"/>
    </location>
</feature>
<feature type="non-terminal residue" evidence="2">
    <location>
        <position position="1"/>
    </location>
</feature>
<evidence type="ECO:0000313" key="3">
    <source>
        <dbReference type="Proteomes" id="UP001432322"/>
    </source>
</evidence>
<accession>A0AAV5V2C4</accession>
<feature type="chain" id="PRO_5044022944" evidence="1">
    <location>
        <begin position="22"/>
        <end position="166"/>
    </location>
</feature>